<feature type="region of interest" description="Disordered" evidence="1">
    <location>
        <begin position="23"/>
        <end position="162"/>
    </location>
</feature>
<gene>
    <name evidence="3" type="ORF">PoMZ_08851</name>
</gene>
<feature type="compositionally biased region" description="Low complexity" evidence="1">
    <location>
        <begin position="72"/>
        <end position="98"/>
    </location>
</feature>
<feature type="compositionally biased region" description="Pro residues" evidence="1">
    <location>
        <begin position="119"/>
        <end position="132"/>
    </location>
</feature>
<evidence type="ECO:0000313" key="3">
    <source>
        <dbReference type="EMBL" id="QBZ61892.1"/>
    </source>
</evidence>
<name>A0A4P7NIN8_PYROR</name>
<protein>
    <submittedName>
        <fullName evidence="3">Uncharacterized protein</fullName>
    </submittedName>
</protein>
<keyword evidence="2" id="KW-0732">Signal</keyword>
<evidence type="ECO:0000256" key="2">
    <source>
        <dbReference type="SAM" id="SignalP"/>
    </source>
</evidence>
<feature type="compositionally biased region" description="Polar residues" evidence="1">
    <location>
        <begin position="45"/>
        <end position="59"/>
    </location>
</feature>
<dbReference type="AlphaFoldDB" id="A0A4P7NIN8"/>
<proteinExistence type="predicted"/>
<feature type="chain" id="PRO_5020930895" evidence="2">
    <location>
        <begin position="19"/>
        <end position="268"/>
    </location>
</feature>
<dbReference type="VEuPathDB" id="FungiDB:M_BR32_EuGene_00113681"/>
<dbReference type="Proteomes" id="UP000294847">
    <property type="component" value="Chromosome 4"/>
</dbReference>
<dbReference type="EMBL" id="CP034207">
    <property type="protein sequence ID" value="QBZ61892.1"/>
    <property type="molecule type" value="Genomic_DNA"/>
</dbReference>
<feature type="signal peptide" evidence="2">
    <location>
        <begin position="1"/>
        <end position="18"/>
    </location>
</feature>
<feature type="compositionally biased region" description="Polar residues" evidence="1">
    <location>
        <begin position="152"/>
        <end position="162"/>
    </location>
</feature>
<organism evidence="3 4">
    <name type="scientific">Pyricularia oryzae</name>
    <name type="common">Rice blast fungus</name>
    <name type="synonym">Magnaporthe oryzae</name>
    <dbReference type="NCBI Taxonomy" id="318829"/>
    <lineage>
        <taxon>Eukaryota</taxon>
        <taxon>Fungi</taxon>
        <taxon>Dikarya</taxon>
        <taxon>Ascomycota</taxon>
        <taxon>Pezizomycotina</taxon>
        <taxon>Sordariomycetes</taxon>
        <taxon>Sordariomycetidae</taxon>
        <taxon>Magnaporthales</taxon>
        <taxon>Pyriculariaceae</taxon>
        <taxon>Pyricularia</taxon>
    </lineage>
</organism>
<evidence type="ECO:0000256" key="1">
    <source>
        <dbReference type="SAM" id="MobiDB-lite"/>
    </source>
</evidence>
<sequence>MQLLKGLFVLGVTAHVTAAPLHPRTSNVTSSEPVFVNLDPKIPSAGTSPAPGTTPQQGPANEPHFLKPSPSPQQASQQASAPEPAAAAPKPSATLPVILIPPPADAPPGTGPSIFTPTPDRPSPSPSPPPPLSNGGRGDLNPDLVPSFGVIPNTNRDAQQPGSCDGFTGAEIVLIPCSCPPDRDLFLSRLRDAIAAGSFVDEPVSFSNDAADDSPATNRVRADAMLVVLQSISGVRGVGCPAASAPNFLEMQRSGVRINGTFIAGGPA</sequence>
<feature type="compositionally biased region" description="Pro residues" evidence="1">
    <location>
        <begin position="99"/>
        <end position="110"/>
    </location>
</feature>
<reference evidence="3 4" key="1">
    <citation type="journal article" date="2019" name="Mol. Biol. Evol.">
        <title>Blast fungal genomes show frequent chromosomal changes, gene gains and losses, and effector gene turnover.</title>
        <authorList>
            <person name="Gomez Luciano L.B."/>
            <person name="Jason Tsai I."/>
            <person name="Chuma I."/>
            <person name="Tosa Y."/>
            <person name="Chen Y.H."/>
            <person name="Li J.Y."/>
            <person name="Li M.Y."/>
            <person name="Jade Lu M.Y."/>
            <person name="Nakayashiki H."/>
            <person name="Li W.H."/>
        </authorList>
    </citation>
    <scope>NUCLEOTIDE SEQUENCE [LARGE SCALE GENOMIC DNA]</scope>
    <source>
        <strain evidence="3">MZ5-1-6</strain>
    </source>
</reference>
<accession>A0A4P7NIN8</accession>
<evidence type="ECO:0000313" key="4">
    <source>
        <dbReference type="Proteomes" id="UP000294847"/>
    </source>
</evidence>